<dbReference type="InterPro" id="IPR047002">
    <property type="entry name" value="Tcp10_C_sf"/>
</dbReference>
<protein>
    <submittedName>
        <fullName evidence="2">Cellulose 1,4-beta-cellobiosidase</fullName>
    </submittedName>
</protein>
<accession>A0A2Z5QV86</accession>
<dbReference type="EMBL" id="LR134479">
    <property type="protein sequence ID" value="VEI24233.1"/>
    <property type="molecule type" value="Genomic_DNA"/>
</dbReference>
<organism evidence="2 4">
    <name type="scientific">Rothia aeria</name>
    <dbReference type="NCBI Taxonomy" id="172042"/>
    <lineage>
        <taxon>Bacteria</taxon>
        <taxon>Bacillati</taxon>
        <taxon>Actinomycetota</taxon>
        <taxon>Actinomycetes</taxon>
        <taxon>Micrococcales</taxon>
        <taxon>Micrococcaceae</taxon>
        <taxon>Rothia</taxon>
    </lineage>
</organism>
<feature type="compositionally biased region" description="Low complexity" evidence="1">
    <location>
        <begin position="111"/>
        <end position="132"/>
    </location>
</feature>
<evidence type="ECO:0000313" key="5">
    <source>
        <dbReference type="Proteomes" id="UP000282386"/>
    </source>
</evidence>
<dbReference type="KEGG" id="raj:RA11412_0001"/>
<name>A0A2Z5QV86_9MICC</name>
<feature type="region of interest" description="Disordered" evidence="1">
    <location>
        <begin position="84"/>
        <end position="132"/>
    </location>
</feature>
<keyword evidence="4" id="KW-1185">Reference proteome</keyword>
<gene>
    <name evidence="3" type="ORF">NCTC10207_01979</name>
    <name evidence="2" type="ORF">RA11412_0001</name>
</gene>
<dbReference type="Gene3D" id="2.60.450.20">
    <property type="match status" value="1"/>
</dbReference>
<evidence type="ECO:0000313" key="3">
    <source>
        <dbReference type="EMBL" id="VEI24233.1"/>
    </source>
</evidence>
<dbReference type="RefSeq" id="WP_006887647.1">
    <property type="nucleotide sequence ID" value="NZ_CAJPQC010000024.1"/>
</dbReference>
<evidence type="ECO:0000313" key="2">
    <source>
        <dbReference type="EMBL" id="BAV86300.1"/>
    </source>
</evidence>
<dbReference type="AlphaFoldDB" id="A0A2Z5QV86"/>
<reference evidence="2 4" key="1">
    <citation type="submission" date="2016-10" db="EMBL/GenBank/DDBJ databases">
        <title>Genome sequence of Rothia aeria strain JCM11412.</title>
        <authorList>
            <person name="Nambu T."/>
        </authorList>
    </citation>
    <scope>NUCLEOTIDE SEQUENCE [LARGE SCALE GENOMIC DNA]</scope>
    <source>
        <strain evidence="2 4">JCM 11412</strain>
    </source>
</reference>
<dbReference type="Proteomes" id="UP000282386">
    <property type="component" value="Chromosome"/>
</dbReference>
<dbReference type="Proteomes" id="UP000250241">
    <property type="component" value="Chromosome"/>
</dbReference>
<sequence>MGEAIVNDDGSWSKNYKTAQLIVKKDGSWEEKNDLRELTVNADGSYTYAATNGYRTYEVKADGSWTLKYQDGTVYSVSADGKMTKEGGDGKSLASPFEQATKQQGVGARQASEPKAVKAAAPVEPVTAKNKE</sequence>
<evidence type="ECO:0000313" key="4">
    <source>
        <dbReference type="Proteomes" id="UP000250241"/>
    </source>
</evidence>
<reference evidence="3 5" key="2">
    <citation type="submission" date="2018-12" db="EMBL/GenBank/DDBJ databases">
        <authorList>
            <consortium name="Pathogen Informatics"/>
        </authorList>
    </citation>
    <scope>NUCLEOTIDE SEQUENCE [LARGE SCALE GENOMIC DNA]</scope>
    <source>
        <strain evidence="3 5">NCTC10207</strain>
    </source>
</reference>
<proteinExistence type="predicted"/>
<dbReference type="GeneID" id="93862235"/>
<evidence type="ECO:0000256" key="1">
    <source>
        <dbReference type="SAM" id="MobiDB-lite"/>
    </source>
</evidence>
<dbReference type="EMBL" id="AP017895">
    <property type="protein sequence ID" value="BAV86300.1"/>
    <property type="molecule type" value="Genomic_DNA"/>
</dbReference>